<dbReference type="AlphaFoldDB" id="A0A7J9DQ64"/>
<dbReference type="EMBL" id="JABEZW010000004">
    <property type="protein sequence ID" value="MBA0762877.1"/>
    <property type="molecule type" value="Genomic_DNA"/>
</dbReference>
<protein>
    <recommendedName>
        <fullName evidence="1">RNase H type-1 domain-containing protein</fullName>
    </recommendedName>
</protein>
<name>A0A7J9DQ64_9ROSI</name>
<proteinExistence type="predicted"/>
<accession>A0A7J9DQ64</accession>
<keyword evidence="3" id="KW-1185">Reference proteome</keyword>
<evidence type="ECO:0000313" key="2">
    <source>
        <dbReference type="EMBL" id="MBA0762877.1"/>
    </source>
</evidence>
<dbReference type="GO" id="GO:0004523">
    <property type="term" value="F:RNA-DNA hybrid ribonuclease activity"/>
    <property type="evidence" value="ECO:0007669"/>
    <property type="project" value="InterPro"/>
</dbReference>
<dbReference type="GO" id="GO:0003676">
    <property type="term" value="F:nucleic acid binding"/>
    <property type="evidence" value="ECO:0007669"/>
    <property type="project" value="InterPro"/>
</dbReference>
<organism evidence="2 3">
    <name type="scientific">Gossypium trilobum</name>
    <dbReference type="NCBI Taxonomy" id="34281"/>
    <lineage>
        <taxon>Eukaryota</taxon>
        <taxon>Viridiplantae</taxon>
        <taxon>Streptophyta</taxon>
        <taxon>Embryophyta</taxon>
        <taxon>Tracheophyta</taxon>
        <taxon>Spermatophyta</taxon>
        <taxon>Magnoliopsida</taxon>
        <taxon>eudicotyledons</taxon>
        <taxon>Gunneridae</taxon>
        <taxon>Pentapetalae</taxon>
        <taxon>rosids</taxon>
        <taxon>malvids</taxon>
        <taxon>Malvales</taxon>
        <taxon>Malvaceae</taxon>
        <taxon>Malvoideae</taxon>
        <taxon>Gossypium</taxon>
    </lineage>
</organism>
<evidence type="ECO:0000259" key="1">
    <source>
        <dbReference type="Pfam" id="PF13456"/>
    </source>
</evidence>
<gene>
    <name evidence="2" type="ORF">Gotri_012429</name>
</gene>
<comment type="caution">
    <text evidence="2">The sequence shown here is derived from an EMBL/GenBank/DDBJ whole genome shotgun (WGS) entry which is preliminary data.</text>
</comment>
<evidence type="ECO:0000313" key="3">
    <source>
        <dbReference type="Proteomes" id="UP000593568"/>
    </source>
</evidence>
<feature type="non-terminal residue" evidence="2">
    <location>
        <position position="196"/>
    </location>
</feature>
<reference evidence="2 3" key="1">
    <citation type="journal article" date="2019" name="Genome Biol. Evol.">
        <title>Insights into the evolution of the New World diploid cottons (Gossypium, subgenus Houzingenia) based on genome sequencing.</title>
        <authorList>
            <person name="Grover C.E."/>
            <person name="Arick M.A. 2nd"/>
            <person name="Thrash A."/>
            <person name="Conover J.L."/>
            <person name="Sanders W.S."/>
            <person name="Peterson D.G."/>
            <person name="Frelichowski J.E."/>
            <person name="Scheffler J.A."/>
            <person name="Scheffler B.E."/>
            <person name="Wendel J.F."/>
        </authorList>
    </citation>
    <scope>NUCLEOTIDE SEQUENCE [LARGE SCALE GENOMIC DNA]</scope>
    <source>
        <strain evidence="2">8</strain>
        <tissue evidence="2">Leaf</tissue>
    </source>
</reference>
<sequence length="196" mass="20971">FFGLCFDRRRGQLVCGFLCRGVGSGCNGCLAMENELAELSLEDGEEEILLLPNESESQKAVVGTGAKTLVFGDAWLPGVINYNVGNIINNVDVTMVSDLIDIKEAYDDLLVWRGEPSGEFSVWTRFGSGMVVRDANGGVLASKSVPNKDVLSSFVAEAPTCSQAVQIGVDMGLLSVMIEGDALPIIKKCQSTEVDK</sequence>
<dbReference type="InterPro" id="IPR002156">
    <property type="entry name" value="RNaseH_domain"/>
</dbReference>
<feature type="domain" description="RNase H type-1" evidence="1">
    <location>
        <begin position="127"/>
        <end position="192"/>
    </location>
</feature>
<dbReference type="Pfam" id="PF13456">
    <property type="entry name" value="RVT_3"/>
    <property type="match status" value="1"/>
</dbReference>
<dbReference type="Proteomes" id="UP000593568">
    <property type="component" value="Unassembled WGS sequence"/>
</dbReference>